<gene>
    <name evidence="3" type="ORF">DFP97_102214</name>
</gene>
<dbReference type="PANTHER" id="PTHR33164:SF43">
    <property type="entry name" value="HTH-TYPE TRANSCRIPTIONAL REPRESSOR YETL"/>
    <property type="match status" value="1"/>
</dbReference>
<evidence type="ECO:0000313" key="4">
    <source>
        <dbReference type="Proteomes" id="UP000252415"/>
    </source>
</evidence>
<evidence type="ECO:0000259" key="2">
    <source>
        <dbReference type="PROSITE" id="PS50995"/>
    </source>
</evidence>
<keyword evidence="1 3" id="KW-0238">DNA-binding</keyword>
<dbReference type="AlphaFoldDB" id="A0A368W6Q6"/>
<feature type="domain" description="HTH marR-type" evidence="2">
    <location>
        <begin position="11"/>
        <end position="141"/>
    </location>
</feature>
<dbReference type="SUPFAM" id="SSF46785">
    <property type="entry name" value="Winged helix' DNA-binding domain"/>
    <property type="match status" value="1"/>
</dbReference>
<dbReference type="InterPro" id="IPR000835">
    <property type="entry name" value="HTH_MarR-typ"/>
</dbReference>
<name>A0A368W6Q6_9BACL</name>
<organism evidence="3 4">
    <name type="scientific">Paenibacillus prosopidis</name>
    <dbReference type="NCBI Taxonomy" id="630520"/>
    <lineage>
        <taxon>Bacteria</taxon>
        <taxon>Bacillati</taxon>
        <taxon>Bacillota</taxon>
        <taxon>Bacilli</taxon>
        <taxon>Bacillales</taxon>
        <taxon>Paenibacillaceae</taxon>
        <taxon>Paenibacillus</taxon>
    </lineage>
</organism>
<protein>
    <submittedName>
        <fullName evidence="3">DNA-binding MarR family transcriptional regulator</fullName>
    </submittedName>
</protein>
<dbReference type="PRINTS" id="PR00598">
    <property type="entry name" value="HTHMARR"/>
</dbReference>
<dbReference type="InterPro" id="IPR036388">
    <property type="entry name" value="WH-like_DNA-bd_sf"/>
</dbReference>
<comment type="caution">
    <text evidence="3">The sequence shown here is derived from an EMBL/GenBank/DDBJ whole genome shotgun (WGS) entry which is preliminary data.</text>
</comment>
<dbReference type="Pfam" id="PF01047">
    <property type="entry name" value="MarR"/>
    <property type="match status" value="1"/>
</dbReference>
<keyword evidence="4" id="KW-1185">Reference proteome</keyword>
<reference evidence="3 4" key="1">
    <citation type="submission" date="2018-07" db="EMBL/GenBank/DDBJ databases">
        <title>Genomic Encyclopedia of Type Strains, Phase III (KMG-III): the genomes of soil and plant-associated and newly described type strains.</title>
        <authorList>
            <person name="Whitman W."/>
        </authorList>
    </citation>
    <scope>NUCLEOTIDE SEQUENCE [LARGE SCALE GENOMIC DNA]</scope>
    <source>
        <strain evidence="3 4">CECT 7506</strain>
    </source>
</reference>
<dbReference type="GO" id="GO:0003677">
    <property type="term" value="F:DNA binding"/>
    <property type="evidence" value="ECO:0007669"/>
    <property type="project" value="UniProtKB-KW"/>
</dbReference>
<dbReference type="GO" id="GO:0006950">
    <property type="term" value="P:response to stress"/>
    <property type="evidence" value="ECO:0007669"/>
    <property type="project" value="TreeGrafter"/>
</dbReference>
<dbReference type="PANTHER" id="PTHR33164">
    <property type="entry name" value="TRANSCRIPTIONAL REGULATOR, MARR FAMILY"/>
    <property type="match status" value="1"/>
</dbReference>
<dbReference type="InterPro" id="IPR036390">
    <property type="entry name" value="WH_DNA-bd_sf"/>
</dbReference>
<dbReference type="GO" id="GO:0003700">
    <property type="term" value="F:DNA-binding transcription factor activity"/>
    <property type="evidence" value="ECO:0007669"/>
    <property type="project" value="InterPro"/>
</dbReference>
<dbReference type="Proteomes" id="UP000252415">
    <property type="component" value="Unassembled WGS sequence"/>
</dbReference>
<dbReference type="InterPro" id="IPR039422">
    <property type="entry name" value="MarR/SlyA-like"/>
</dbReference>
<dbReference type="Gene3D" id="1.10.10.10">
    <property type="entry name" value="Winged helix-like DNA-binding domain superfamily/Winged helix DNA-binding domain"/>
    <property type="match status" value="1"/>
</dbReference>
<evidence type="ECO:0000256" key="1">
    <source>
        <dbReference type="ARBA" id="ARBA00023125"/>
    </source>
</evidence>
<dbReference type="SMART" id="SM00347">
    <property type="entry name" value="HTH_MARR"/>
    <property type="match status" value="1"/>
</dbReference>
<evidence type="ECO:0000313" key="3">
    <source>
        <dbReference type="EMBL" id="RCW51022.1"/>
    </source>
</evidence>
<accession>A0A368W6Q6</accession>
<sequence length="142" mass="16297">MTGNGCESMVSDEFTRLWTRLSRDWKNNLEQSLAPLTEGQLNVLELLLQHQPMKPSDLLQYLSTTPAAITTLLDRMERNELIERTRDDNDRRIVWVSVSEKGKAEAKRGSAIRTEMIEQSLDRISSHNQQLLVYLLGKVANQ</sequence>
<dbReference type="EMBL" id="QPJD01000002">
    <property type="protein sequence ID" value="RCW51022.1"/>
    <property type="molecule type" value="Genomic_DNA"/>
</dbReference>
<dbReference type="PROSITE" id="PS50995">
    <property type="entry name" value="HTH_MARR_2"/>
    <property type="match status" value="1"/>
</dbReference>
<proteinExistence type="predicted"/>